<dbReference type="SUPFAM" id="SSF53850">
    <property type="entry name" value="Periplasmic binding protein-like II"/>
    <property type="match status" value="1"/>
</dbReference>
<dbReference type="EMBL" id="HBFA01002441">
    <property type="protein sequence ID" value="CAD8649718.1"/>
    <property type="molecule type" value="Transcribed_RNA"/>
</dbReference>
<feature type="transmembrane region" description="Helical" evidence="1">
    <location>
        <begin position="528"/>
        <end position="548"/>
    </location>
</feature>
<protein>
    <submittedName>
        <fullName evidence="4">Uncharacterized protein</fullName>
    </submittedName>
</protein>
<evidence type="ECO:0000313" key="4">
    <source>
        <dbReference type="EMBL" id="CAD8649718.1"/>
    </source>
</evidence>
<evidence type="ECO:0000256" key="1">
    <source>
        <dbReference type="SAM" id="Phobius"/>
    </source>
</evidence>
<evidence type="ECO:0000313" key="3">
    <source>
        <dbReference type="EMBL" id="CAD8649716.1"/>
    </source>
</evidence>
<keyword evidence="1" id="KW-1133">Transmembrane helix</keyword>
<reference evidence="4" key="1">
    <citation type="submission" date="2021-01" db="EMBL/GenBank/DDBJ databases">
        <authorList>
            <person name="Corre E."/>
            <person name="Pelletier E."/>
            <person name="Niang G."/>
            <person name="Scheremetjew M."/>
            <person name="Finn R."/>
            <person name="Kale V."/>
            <person name="Holt S."/>
            <person name="Cochrane G."/>
            <person name="Meng A."/>
            <person name="Brown T."/>
            <person name="Cohen L."/>
        </authorList>
    </citation>
    <scope>NUCLEOTIDE SEQUENCE</scope>
    <source>
        <strain evidence="4">CCMP722</strain>
    </source>
</reference>
<accession>A0A6T7UUP4</accession>
<feature type="signal peptide" evidence="2">
    <location>
        <begin position="1"/>
        <end position="21"/>
    </location>
</feature>
<evidence type="ECO:0000256" key="2">
    <source>
        <dbReference type="SAM" id="SignalP"/>
    </source>
</evidence>
<dbReference type="EMBL" id="HBFA01002440">
    <property type="protein sequence ID" value="CAD8649716.1"/>
    <property type="molecule type" value="Transcribed_RNA"/>
</dbReference>
<keyword evidence="2" id="KW-0732">Signal</keyword>
<name>A0A6T7UUP4_9CHLO</name>
<proteinExistence type="predicted"/>
<keyword evidence="1" id="KW-0812">Transmembrane</keyword>
<dbReference type="AlphaFoldDB" id="A0A6T7UUP4"/>
<gene>
    <name evidence="3" type="ORF">POBO1169_LOCUS1189</name>
    <name evidence="4" type="ORF">POBO1169_LOCUS1190</name>
</gene>
<feature type="chain" id="PRO_5036393688" evidence="2">
    <location>
        <begin position="22"/>
        <end position="580"/>
    </location>
</feature>
<sequence length="580" mass="64006">MSWPVQWVSLVFLVGAMLVRGLDNPIYYPCYPRPVEDIAHVGQSSSQVSFTLCGDQGVGNQSMWWRAVEPDAQCFGLGRPGRECSKSTTNEFHCLVGEKWDRLRLEVNFPASQRTAPVKIEVGNRYSMSLQGAVSRIILEELMNFPVELVVRTGTSGVYERVSRTENYLSMEVWKSSVYTPADLHYVRSEVLQQPFVKEDEGIAYTANRSKLIDWQPPDEDLENIILNIKESAILSKPLRSIGYSGIYLNGPGVQSTNGVEFWHVLQNKEVRKSFSQDGTIKCQERLRSGKSCTDPEATFFCDGSCPAAMWGGTACCYHGKFYPPQCIPAGVSAEDIMADPDWSSPYCSELIHPDASLDVGYFEAVIVNLGLNFTVNYLGDASWRELVLKRTLEGTSTLFYGFVPDALVEAVNASQVLLPEYTDACGRSYSTDPLESGIFCGKESIDLTKLISSKVKENNPDLYNFWNEFSLTNDEYRALLSLHVAGGGLLATIDQAACEWVKEAGAARWHSWVQNSNASSDSSNTRLMLALLISCTLVVVIVAAVLVSTRPVASSEIGARGWIGCAAGGWVSFLSKHSP</sequence>
<organism evidence="4">
    <name type="scientific">Pyramimonas obovata</name>
    <dbReference type="NCBI Taxonomy" id="1411642"/>
    <lineage>
        <taxon>Eukaryota</taxon>
        <taxon>Viridiplantae</taxon>
        <taxon>Chlorophyta</taxon>
        <taxon>Pyramimonadophyceae</taxon>
        <taxon>Pyramimonadales</taxon>
        <taxon>Pyramimonadaceae</taxon>
        <taxon>Pyramimonas</taxon>
        <taxon>Pyramimonas incertae sedis</taxon>
    </lineage>
</organism>
<keyword evidence="1" id="KW-0472">Membrane</keyword>